<dbReference type="WBParaSite" id="SBAD_0000801201-mRNA-1">
    <property type="protein sequence ID" value="SBAD_0000801201-mRNA-1"/>
    <property type="gene ID" value="SBAD_0000801201"/>
</dbReference>
<dbReference type="AlphaFoldDB" id="A0A183IVS4"/>
<evidence type="ECO:0000256" key="1">
    <source>
        <dbReference type="SAM" id="MobiDB-lite"/>
    </source>
</evidence>
<reference evidence="2 3" key="2">
    <citation type="submission" date="2018-11" db="EMBL/GenBank/DDBJ databases">
        <authorList>
            <consortium name="Pathogen Informatics"/>
        </authorList>
    </citation>
    <scope>NUCLEOTIDE SEQUENCE [LARGE SCALE GENOMIC DNA]</scope>
</reference>
<accession>A0A183IVS4</accession>
<organism evidence="4">
    <name type="scientific">Soboliphyme baturini</name>
    <dbReference type="NCBI Taxonomy" id="241478"/>
    <lineage>
        <taxon>Eukaryota</taxon>
        <taxon>Metazoa</taxon>
        <taxon>Ecdysozoa</taxon>
        <taxon>Nematoda</taxon>
        <taxon>Enoplea</taxon>
        <taxon>Dorylaimia</taxon>
        <taxon>Dioctophymatida</taxon>
        <taxon>Dioctophymatoidea</taxon>
        <taxon>Soboliphymatidae</taxon>
        <taxon>Soboliphyme</taxon>
    </lineage>
</organism>
<reference evidence="4" key="1">
    <citation type="submission" date="2016-06" db="UniProtKB">
        <authorList>
            <consortium name="WormBaseParasite"/>
        </authorList>
    </citation>
    <scope>IDENTIFICATION</scope>
</reference>
<keyword evidence="3" id="KW-1185">Reference proteome</keyword>
<feature type="region of interest" description="Disordered" evidence="1">
    <location>
        <begin position="17"/>
        <end position="45"/>
    </location>
</feature>
<gene>
    <name evidence="2" type="ORF">SBAD_LOCUS7721</name>
</gene>
<evidence type="ECO:0000313" key="2">
    <source>
        <dbReference type="EMBL" id="VDP14036.1"/>
    </source>
</evidence>
<sequence>MAAAAATAVNRLPSAKKNIHSFDKLPPDGNKNRNEWQQPDGGGNGDCLSFKRADFQRSIAIPIRITESEARVSITKNEGHTLRKEAFLRSFLRQPKSPFLRVCASRRGTAVKRRRYTDTDWPTNHVHSTSPPNDHHGLTLIFVTHTLRVSGDGSSWQQQFFLHIDKHRSSSYYRLVAITAVKWPNRPLLIDRPSEVTANGQE</sequence>
<protein>
    <submittedName>
        <fullName evidence="2 4">Uncharacterized protein</fullName>
    </submittedName>
</protein>
<evidence type="ECO:0000313" key="4">
    <source>
        <dbReference type="WBParaSite" id="SBAD_0000801201-mRNA-1"/>
    </source>
</evidence>
<proteinExistence type="predicted"/>
<evidence type="ECO:0000313" key="3">
    <source>
        <dbReference type="Proteomes" id="UP000270296"/>
    </source>
</evidence>
<feature type="compositionally biased region" description="Basic and acidic residues" evidence="1">
    <location>
        <begin position="20"/>
        <end position="34"/>
    </location>
</feature>
<dbReference type="EMBL" id="UZAM01010878">
    <property type="protein sequence ID" value="VDP14036.1"/>
    <property type="molecule type" value="Genomic_DNA"/>
</dbReference>
<name>A0A183IVS4_9BILA</name>
<dbReference type="Proteomes" id="UP000270296">
    <property type="component" value="Unassembled WGS sequence"/>
</dbReference>